<name>A0A8S5TXS7_9CAUD</name>
<protein>
    <submittedName>
        <fullName evidence="1">Uncharacterized protein</fullName>
    </submittedName>
</protein>
<accession>A0A8S5TXS7</accession>
<organism evidence="1">
    <name type="scientific">Siphoviridae sp. ctZiV25</name>
    <dbReference type="NCBI Taxonomy" id="2825560"/>
    <lineage>
        <taxon>Viruses</taxon>
        <taxon>Duplodnaviria</taxon>
        <taxon>Heunggongvirae</taxon>
        <taxon>Uroviricota</taxon>
        <taxon>Caudoviricetes</taxon>
    </lineage>
</organism>
<dbReference type="EMBL" id="BK015956">
    <property type="protein sequence ID" value="DAF87000.1"/>
    <property type="molecule type" value="Genomic_DNA"/>
</dbReference>
<sequence length="61" mass="7277">MLIEVSILIKVKTKREVSLPPFLFSKHLPLTYHTYNTYYTYITYNTYSTHSSLTQSSRMLR</sequence>
<reference evidence="1" key="1">
    <citation type="journal article" date="2021" name="Proc. Natl. Acad. Sci. U.S.A.">
        <title>A Catalog of Tens of Thousands of Viruses from Human Metagenomes Reveals Hidden Associations with Chronic Diseases.</title>
        <authorList>
            <person name="Tisza M.J."/>
            <person name="Buck C.B."/>
        </authorList>
    </citation>
    <scope>NUCLEOTIDE SEQUENCE</scope>
    <source>
        <strain evidence="1">CtZiV25</strain>
    </source>
</reference>
<proteinExistence type="predicted"/>
<evidence type="ECO:0000313" key="1">
    <source>
        <dbReference type="EMBL" id="DAF87000.1"/>
    </source>
</evidence>